<evidence type="ECO:0000313" key="1">
    <source>
        <dbReference type="EMBL" id="TDQ77117.1"/>
    </source>
</evidence>
<dbReference type="Proteomes" id="UP000295292">
    <property type="component" value="Unassembled WGS sequence"/>
</dbReference>
<reference evidence="1 2" key="1">
    <citation type="submission" date="2019-03" db="EMBL/GenBank/DDBJ databases">
        <title>Genomic Encyclopedia of Archaeal and Bacterial Type Strains, Phase II (KMG-II): from individual species to whole genera.</title>
        <authorList>
            <person name="Goeker M."/>
        </authorList>
    </citation>
    <scope>NUCLEOTIDE SEQUENCE [LARGE SCALE GENOMIC DNA]</scope>
    <source>
        <strain evidence="1 2">DSM 28353</strain>
    </source>
</reference>
<name>A0A4R6WG39_9SPHI</name>
<evidence type="ECO:0008006" key="3">
    <source>
        <dbReference type="Google" id="ProtNLM"/>
    </source>
</evidence>
<dbReference type="AlphaFoldDB" id="A0A4R6WG39"/>
<keyword evidence="2" id="KW-1185">Reference proteome</keyword>
<gene>
    <name evidence="1" type="ORF">CLV99_2512</name>
</gene>
<sequence>MFSEASTMSIPDDNFKKQTDLPTGRSFNNYIHMKKLALSVFSIALLVGSSATVKAQSYRTALGVGIDVGDGPTLGGPQIKHFFDNQNAGNAQVLFGDNVTLIGVDYSYNQPIRGARGLSWYVGIGPQLTFLDNNSIWFDDKHRDNHTHVAIRPAVGLEFKIPSAPLAFHFDWKPWWNLTHNSSFEPSRFTLGFKFTLK</sequence>
<organism evidence="1 2">
    <name type="scientific">Sphingobacterium yanglingense</name>
    <dbReference type="NCBI Taxonomy" id="1437280"/>
    <lineage>
        <taxon>Bacteria</taxon>
        <taxon>Pseudomonadati</taxon>
        <taxon>Bacteroidota</taxon>
        <taxon>Sphingobacteriia</taxon>
        <taxon>Sphingobacteriales</taxon>
        <taxon>Sphingobacteriaceae</taxon>
        <taxon>Sphingobacterium</taxon>
    </lineage>
</organism>
<comment type="caution">
    <text evidence="1">The sequence shown here is derived from an EMBL/GenBank/DDBJ whole genome shotgun (WGS) entry which is preliminary data.</text>
</comment>
<protein>
    <recommendedName>
        <fullName evidence="3">Outer membrane protein beta-barrel domain-containing protein</fullName>
    </recommendedName>
</protein>
<evidence type="ECO:0000313" key="2">
    <source>
        <dbReference type="Proteomes" id="UP000295292"/>
    </source>
</evidence>
<accession>A0A4R6WG39</accession>
<dbReference type="EMBL" id="SNYV01000014">
    <property type="protein sequence ID" value="TDQ77117.1"/>
    <property type="molecule type" value="Genomic_DNA"/>
</dbReference>
<proteinExistence type="predicted"/>